<feature type="region of interest" description="Disordered" evidence="1">
    <location>
        <begin position="423"/>
        <end position="471"/>
    </location>
</feature>
<accession>A0A316ZD80</accession>
<name>A0A316ZD80_9BASI</name>
<evidence type="ECO:0000313" key="2">
    <source>
        <dbReference type="EMBL" id="PWN99479.1"/>
    </source>
</evidence>
<feature type="compositionally biased region" description="Acidic residues" evidence="1">
    <location>
        <begin position="424"/>
        <end position="436"/>
    </location>
</feature>
<evidence type="ECO:0000256" key="1">
    <source>
        <dbReference type="SAM" id="MobiDB-lite"/>
    </source>
</evidence>
<dbReference type="AlphaFoldDB" id="A0A316ZD80"/>
<keyword evidence="3" id="KW-1185">Reference proteome</keyword>
<evidence type="ECO:0000313" key="3">
    <source>
        <dbReference type="Proteomes" id="UP000245946"/>
    </source>
</evidence>
<protein>
    <submittedName>
        <fullName evidence="2">Uncharacterized protein</fullName>
    </submittedName>
</protein>
<sequence>MSSFLGNPGRKILIDRQTDTLARTPLKLRVAVGEPAVALEGQLLADAIRVRNGERYISGADVAMLNDANRPHIYRRDGVGEIALGGGRTAVAFHRIHAPQRLLPSLRIALSQGRKLRDACLAEPAVKQAIAEKEKVEKAKREKAEKRVQAEQREAERKKAKGEKDRCAAMTPRPPPDSESSAMVTLADDSRTAGAKTADESETGTSARQDLSVELAVWSGQAPGSFIESTASRSQASRDMMLWAKSYTERFVAPLIHQYAPAVEKDLAYSAGRVHDHLQEFHPASAPLVHRLWHCLSLVIGLTPGLHEDAANDGFCMLVNFDDSVYFRMPALDVAIDLQQFDLLLFRAQDWYHATGMFPAAARAPSRPSLEPLDDGKAPPIGRWAMSLYTRRAFFDTWKKQEMQMAAATTRKAVKKAAAAVGADGEDAAEDEEMDVDVEKRIQNTKAAKKRRLNIKNNEEQDEDSEHGDEQ</sequence>
<dbReference type="EMBL" id="KZ819288">
    <property type="protein sequence ID" value="PWN99479.1"/>
    <property type="molecule type" value="Genomic_DNA"/>
</dbReference>
<proteinExistence type="predicted"/>
<dbReference type="RefSeq" id="XP_025599758.1">
    <property type="nucleotide sequence ID" value="XM_025744015.1"/>
</dbReference>
<dbReference type="Proteomes" id="UP000245946">
    <property type="component" value="Unassembled WGS sequence"/>
</dbReference>
<feature type="compositionally biased region" description="Acidic residues" evidence="1">
    <location>
        <begin position="460"/>
        <end position="471"/>
    </location>
</feature>
<feature type="compositionally biased region" description="Basic and acidic residues" evidence="1">
    <location>
        <begin position="134"/>
        <end position="167"/>
    </location>
</feature>
<reference evidence="2 3" key="1">
    <citation type="journal article" date="2018" name="Mol. Biol. Evol.">
        <title>Broad Genomic Sampling Reveals a Smut Pathogenic Ancestry of the Fungal Clade Ustilaginomycotina.</title>
        <authorList>
            <person name="Kijpornyongpan T."/>
            <person name="Mondo S.J."/>
            <person name="Barry K."/>
            <person name="Sandor L."/>
            <person name="Lee J."/>
            <person name="Lipzen A."/>
            <person name="Pangilinan J."/>
            <person name="LaButti K."/>
            <person name="Hainaut M."/>
            <person name="Henrissat B."/>
            <person name="Grigoriev I.V."/>
            <person name="Spatafora J.W."/>
            <person name="Aime M.C."/>
        </authorList>
    </citation>
    <scope>NUCLEOTIDE SEQUENCE [LARGE SCALE GENOMIC DNA]</scope>
    <source>
        <strain evidence="2 3">MCA 4186</strain>
    </source>
</reference>
<organism evidence="2 3">
    <name type="scientific">Tilletiopsis washingtonensis</name>
    <dbReference type="NCBI Taxonomy" id="58919"/>
    <lineage>
        <taxon>Eukaryota</taxon>
        <taxon>Fungi</taxon>
        <taxon>Dikarya</taxon>
        <taxon>Basidiomycota</taxon>
        <taxon>Ustilaginomycotina</taxon>
        <taxon>Exobasidiomycetes</taxon>
        <taxon>Entylomatales</taxon>
        <taxon>Entylomatales incertae sedis</taxon>
        <taxon>Tilletiopsis</taxon>
    </lineage>
</organism>
<feature type="region of interest" description="Disordered" evidence="1">
    <location>
        <begin position="134"/>
        <end position="208"/>
    </location>
</feature>
<dbReference type="GeneID" id="37271559"/>
<gene>
    <name evidence="2" type="ORF">FA09DRAFT_337599</name>
</gene>